<organism evidence="2 3">
    <name type="scientific">Nematostella vectensis</name>
    <name type="common">Starlet sea anemone</name>
    <dbReference type="NCBI Taxonomy" id="45351"/>
    <lineage>
        <taxon>Eukaryota</taxon>
        <taxon>Metazoa</taxon>
        <taxon>Cnidaria</taxon>
        <taxon>Anthozoa</taxon>
        <taxon>Hexacorallia</taxon>
        <taxon>Actiniaria</taxon>
        <taxon>Edwardsiidae</taxon>
        <taxon>Nematostella</taxon>
    </lineage>
</organism>
<name>A7SHF7_NEMVE</name>
<dbReference type="InterPro" id="IPR000253">
    <property type="entry name" value="FHA_dom"/>
</dbReference>
<dbReference type="Pfam" id="PF00498">
    <property type="entry name" value="FHA"/>
    <property type="match status" value="1"/>
</dbReference>
<dbReference type="OrthoDB" id="6288785at2759"/>
<dbReference type="KEGG" id="nve:5508366"/>
<dbReference type="SUPFAM" id="SSF49879">
    <property type="entry name" value="SMAD/FHA domain"/>
    <property type="match status" value="1"/>
</dbReference>
<protein>
    <recommendedName>
        <fullName evidence="1">FHA domain-containing protein</fullName>
    </recommendedName>
</protein>
<dbReference type="SMART" id="SM00240">
    <property type="entry name" value="FHA"/>
    <property type="match status" value="1"/>
</dbReference>
<evidence type="ECO:0000313" key="3">
    <source>
        <dbReference type="Proteomes" id="UP000001593"/>
    </source>
</evidence>
<evidence type="ECO:0000313" key="2">
    <source>
        <dbReference type="EMBL" id="EDO36884.1"/>
    </source>
</evidence>
<dbReference type="STRING" id="45351.A7SHF7"/>
<dbReference type="PANTHER" id="PTHR21603">
    <property type="entry name" value="ANTIGEN KI-67-LIKE PROTEIN"/>
    <property type="match status" value="1"/>
</dbReference>
<dbReference type="AlphaFoldDB" id="A7SHF7"/>
<dbReference type="PROSITE" id="PS50006">
    <property type="entry name" value="FHA_DOMAIN"/>
    <property type="match status" value="1"/>
</dbReference>
<dbReference type="CDD" id="cd22673">
    <property type="entry name" value="FHA_Ki67"/>
    <property type="match status" value="1"/>
</dbReference>
<dbReference type="eggNOG" id="ENOG502QRVV">
    <property type="taxonomic scope" value="Eukaryota"/>
</dbReference>
<dbReference type="HOGENOM" id="CLU_152299_0_0_1"/>
<dbReference type="Proteomes" id="UP000001593">
    <property type="component" value="Unassembled WGS sequence"/>
</dbReference>
<dbReference type="OMA" id="NDIRIYV"/>
<gene>
    <name evidence="2" type="ORF">NEMVEDRAFT_v1g118356</name>
</gene>
<reference evidence="2 3" key="1">
    <citation type="journal article" date="2007" name="Science">
        <title>Sea anemone genome reveals ancestral eumetazoan gene repertoire and genomic organization.</title>
        <authorList>
            <person name="Putnam N.H."/>
            <person name="Srivastava M."/>
            <person name="Hellsten U."/>
            <person name="Dirks B."/>
            <person name="Chapman J."/>
            <person name="Salamov A."/>
            <person name="Terry A."/>
            <person name="Shapiro H."/>
            <person name="Lindquist E."/>
            <person name="Kapitonov V.V."/>
            <person name="Jurka J."/>
            <person name="Genikhovich G."/>
            <person name="Grigoriev I.V."/>
            <person name="Lucas S.M."/>
            <person name="Steele R.E."/>
            <person name="Finnerty J.R."/>
            <person name="Technau U."/>
            <person name="Martindale M.Q."/>
            <person name="Rokhsar D.S."/>
        </authorList>
    </citation>
    <scope>NUCLEOTIDE SEQUENCE [LARGE SCALE GENOMIC DNA]</scope>
    <source>
        <strain evidence="3">CH2 X CH6</strain>
    </source>
</reference>
<keyword evidence="3" id="KW-1185">Reference proteome</keyword>
<dbReference type="InParanoid" id="A7SHF7"/>
<dbReference type="EMBL" id="DS469659">
    <property type="protein sequence ID" value="EDO36884.1"/>
    <property type="molecule type" value="Genomic_DNA"/>
</dbReference>
<dbReference type="InterPro" id="IPR008984">
    <property type="entry name" value="SMAD_FHA_dom_sf"/>
</dbReference>
<feature type="domain" description="FHA" evidence="1">
    <location>
        <begin position="28"/>
        <end position="78"/>
    </location>
</feature>
<evidence type="ECO:0000259" key="1">
    <source>
        <dbReference type="PROSITE" id="PS50006"/>
    </source>
</evidence>
<proteinExistence type="predicted"/>
<dbReference type="Gene3D" id="2.60.200.20">
    <property type="match status" value="1"/>
</dbReference>
<feature type="non-terminal residue" evidence="2">
    <location>
        <position position="101"/>
    </location>
</feature>
<accession>A7SHF7</accession>
<dbReference type="PhylomeDB" id="A7SHF7"/>
<sequence length="101" mass="11440">MSELLGRIIVIKRNGADGAHFPLRTRECLFGRNNECDIRIQLPNVSKEHAKITVDSEKQVWLTNLSTCSKTLLNGSSLAVEPLQVNHLDVFTISDRSFRFE</sequence>
<dbReference type="PANTHER" id="PTHR21603:SF18">
    <property type="entry name" value="ANTIGEN KI-67-LIKE PROTEIN"/>
    <property type="match status" value="1"/>
</dbReference>